<dbReference type="PANTHER" id="PTHR23240">
    <property type="entry name" value="DNA CROSS-LINK REPAIR PROTEIN PSO2/SNM1-RELATED"/>
    <property type="match status" value="1"/>
</dbReference>
<evidence type="ECO:0000256" key="4">
    <source>
        <dbReference type="SAM" id="MobiDB-lite"/>
    </source>
</evidence>
<feature type="compositionally biased region" description="Basic and acidic residues" evidence="4">
    <location>
        <begin position="549"/>
        <end position="563"/>
    </location>
</feature>
<reference evidence="5" key="1">
    <citation type="journal article" date="2019" name="Environ. Microbiol.">
        <title>Fungal ecological strategies reflected in gene transcription - a case study of two litter decomposers.</title>
        <authorList>
            <person name="Barbi F."/>
            <person name="Kohler A."/>
            <person name="Barry K."/>
            <person name="Baskaran P."/>
            <person name="Daum C."/>
            <person name="Fauchery L."/>
            <person name="Ihrmark K."/>
            <person name="Kuo A."/>
            <person name="LaButti K."/>
            <person name="Lipzen A."/>
            <person name="Morin E."/>
            <person name="Grigoriev I.V."/>
            <person name="Henrissat B."/>
            <person name="Lindahl B."/>
            <person name="Martin F."/>
        </authorList>
    </citation>
    <scope>NUCLEOTIDE SEQUENCE</scope>
    <source>
        <strain evidence="5">JB14</strain>
    </source>
</reference>
<dbReference type="Proteomes" id="UP000799118">
    <property type="component" value="Unassembled WGS sequence"/>
</dbReference>
<feature type="compositionally biased region" description="Acidic residues" evidence="4">
    <location>
        <begin position="575"/>
        <end position="584"/>
    </location>
</feature>
<accession>A0A6A4GPX8</accession>
<dbReference type="OrthoDB" id="5561659at2759"/>
<keyword evidence="6" id="KW-1185">Reference proteome</keyword>
<protein>
    <recommendedName>
        <fullName evidence="7">DNA repair metallo-beta-lactamase domain-containing protein</fullName>
    </recommendedName>
</protein>
<evidence type="ECO:0000256" key="3">
    <source>
        <dbReference type="ARBA" id="ARBA00022839"/>
    </source>
</evidence>
<keyword evidence="3" id="KW-0269">Exonuclease</keyword>
<dbReference type="GO" id="GO:0000723">
    <property type="term" value="P:telomere maintenance"/>
    <property type="evidence" value="ECO:0007669"/>
    <property type="project" value="TreeGrafter"/>
</dbReference>
<proteinExistence type="predicted"/>
<evidence type="ECO:0000313" key="6">
    <source>
        <dbReference type="Proteomes" id="UP000799118"/>
    </source>
</evidence>
<dbReference type="Gene3D" id="3.60.15.10">
    <property type="entry name" value="Ribonuclease Z/Hydroxyacylglutathione hydrolase-like"/>
    <property type="match status" value="1"/>
</dbReference>
<dbReference type="PANTHER" id="PTHR23240:SF8">
    <property type="entry name" value="PROTEIN ARTEMIS"/>
    <property type="match status" value="1"/>
</dbReference>
<dbReference type="GO" id="GO:0003684">
    <property type="term" value="F:damaged DNA binding"/>
    <property type="evidence" value="ECO:0007669"/>
    <property type="project" value="TreeGrafter"/>
</dbReference>
<keyword evidence="2" id="KW-0378">Hydrolase</keyword>
<evidence type="ECO:0000256" key="1">
    <source>
        <dbReference type="ARBA" id="ARBA00022722"/>
    </source>
</evidence>
<feature type="region of interest" description="Disordered" evidence="4">
    <location>
        <begin position="726"/>
        <end position="801"/>
    </location>
</feature>
<evidence type="ECO:0000313" key="5">
    <source>
        <dbReference type="EMBL" id="KAE9387287.1"/>
    </source>
</evidence>
<dbReference type="GO" id="GO:0036297">
    <property type="term" value="P:interstrand cross-link repair"/>
    <property type="evidence" value="ECO:0007669"/>
    <property type="project" value="TreeGrafter"/>
</dbReference>
<feature type="compositionally biased region" description="Low complexity" evidence="4">
    <location>
        <begin position="752"/>
        <end position="768"/>
    </location>
</feature>
<dbReference type="InterPro" id="IPR036866">
    <property type="entry name" value="RibonucZ/Hydroxyglut_hydro"/>
</dbReference>
<sequence>MPPGAPFNLFALPYPIRVDAFSAISPSCPEPNAVLHLLTHTHSDHIVGLQAKSFCQRVICSADAKDMLLRHEVYRERALHEGEYRAEHNFTFKHLKVDPWIGPDEEVFYHGSRDLLNVFPMNMPTTVELGRDKKVTITLFDAITIQVLFLIEGSEGAILHTGDFRAEPWFLESIKHNPLLQPYLALSEDETSENDGNGVVKTLEAIYLDTACVMQNYQVPTKDDATSGLIALLKLYPPSTYFFINSWTWGYEDILKAIARAFDCRIHLDDYKYKVYSRFISDPLLRALGTTDPDETRFHACERFSRCRHVNVDQNGNFINDDDGDEASEDTIDVANRIFFGKPLKETKDSSQKKKLVVYINPVSSMTPESWLQYQATTQEQLANGDVVRSLRVIPNTLDPSLRNLDWTAIDRVFRSCCQPPDSSHTWNPQHGIPPAPVAEHLLFLELVRECKASTTPTNPDDEEDDVAVKNIVACSIGDTDLEARVMAKKWLAGPGHGIEPSVLEGRIGRMLDVLRSWLGLMKWDGLQLDNESNLFRPEVASSIAKGKGRAEGHLEIRREESRVATQRNQNSSDNEFDSSDDEEAHERTARLLFAPSDVGKEEYAKWERSSTSSDFNEDENSADAAEVRESLAPRIKDVGPRIGIGRMTPESSPFRVVPAKPVIHQSTVALHSKSLHPTCAASVDFATSTPNGISCSQSLLEPFALSQSPRLTAQARFAAKALIQAPEAPETPHQRPAERRVNLDSPIKHISSSPTTGTGTGSRTQGSRHVSSNSRKLHNGASSSKDRKRDAIPPEVIDLTLSEERPAKRLKVASARPMKEVNQRQAKAVSSSGGTGQNSDVVDFPLIKTTLVHGVEPERTVSASSPASLQASMTSPAVIGSPSTKASSFIWPSNTFLSTTKQIRPSRQAASYRPKSRISTISSCCAYIRGKLCQAREASG</sequence>
<evidence type="ECO:0000256" key="2">
    <source>
        <dbReference type="ARBA" id="ARBA00022801"/>
    </source>
</evidence>
<gene>
    <name evidence="5" type="ORF">BT96DRAFT_1025926</name>
</gene>
<dbReference type="AlphaFoldDB" id="A0A6A4GPX8"/>
<dbReference type="EMBL" id="ML769810">
    <property type="protein sequence ID" value="KAE9387287.1"/>
    <property type="molecule type" value="Genomic_DNA"/>
</dbReference>
<name>A0A6A4GPX8_9AGAR</name>
<feature type="compositionally biased region" description="Basic and acidic residues" evidence="4">
    <location>
        <begin position="731"/>
        <end position="743"/>
    </location>
</feature>
<dbReference type="GO" id="GO:0035312">
    <property type="term" value="F:5'-3' DNA exonuclease activity"/>
    <property type="evidence" value="ECO:0007669"/>
    <property type="project" value="TreeGrafter"/>
</dbReference>
<evidence type="ECO:0008006" key="7">
    <source>
        <dbReference type="Google" id="ProtNLM"/>
    </source>
</evidence>
<feature type="compositionally biased region" description="Basic and acidic residues" evidence="4">
    <location>
        <begin position="599"/>
        <end position="609"/>
    </location>
</feature>
<organism evidence="5 6">
    <name type="scientific">Gymnopus androsaceus JB14</name>
    <dbReference type="NCBI Taxonomy" id="1447944"/>
    <lineage>
        <taxon>Eukaryota</taxon>
        <taxon>Fungi</taxon>
        <taxon>Dikarya</taxon>
        <taxon>Basidiomycota</taxon>
        <taxon>Agaricomycotina</taxon>
        <taxon>Agaricomycetes</taxon>
        <taxon>Agaricomycetidae</taxon>
        <taxon>Agaricales</taxon>
        <taxon>Marasmiineae</taxon>
        <taxon>Omphalotaceae</taxon>
        <taxon>Gymnopus</taxon>
    </lineage>
</organism>
<feature type="region of interest" description="Disordered" evidence="4">
    <location>
        <begin position="547"/>
        <end position="627"/>
    </location>
</feature>
<dbReference type="GO" id="GO:0006303">
    <property type="term" value="P:double-strand break repair via nonhomologous end joining"/>
    <property type="evidence" value="ECO:0007669"/>
    <property type="project" value="TreeGrafter"/>
</dbReference>
<dbReference type="SUPFAM" id="SSF56281">
    <property type="entry name" value="Metallo-hydrolase/oxidoreductase"/>
    <property type="match status" value="1"/>
</dbReference>
<keyword evidence="1" id="KW-0540">Nuclease</keyword>